<dbReference type="PANTHER" id="PTHR34702:SF1">
    <property type="entry name" value="NA(+)_H(+) ANTIPORTER SUBUNIT F"/>
    <property type="match status" value="1"/>
</dbReference>
<accession>A0A542Y2D5</accession>
<dbReference type="AlphaFoldDB" id="A0A542Y2D5"/>
<keyword evidence="3" id="KW-0813">Transport</keyword>
<evidence type="ECO:0000256" key="3">
    <source>
        <dbReference type="ARBA" id="ARBA00022448"/>
    </source>
</evidence>
<evidence type="ECO:0000256" key="1">
    <source>
        <dbReference type="ARBA" id="ARBA00004651"/>
    </source>
</evidence>
<dbReference type="PANTHER" id="PTHR34702">
    <property type="entry name" value="NA(+)/H(+) ANTIPORTER SUBUNIT F1"/>
    <property type="match status" value="1"/>
</dbReference>
<keyword evidence="10" id="KW-1185">Reference proteome</keyword>
<evidence type="ECO:0000256" key="5">
    <source>
        <dbReference type="ARBA" id="ARBA00022692"/>
    </source>
</evidence>
<gene>
    <name evidence="9" type="ORF">FB468_0223</name>
</gene>
<evidence type="ECO:0000313" key="10">
    <source>
        <dbReference type="Proteomes" id="UP000319094"/>
    </source>
</evidence>
<dbReference type="EMBL" id="VFON01000001">
    <property type="protein sequence ID" value="TQL42237.1"/>
    <property type="molecule type" value="Genomic_DNA"/>
</dbReference>
<reference evidence="9 10" key="1">
    <citation type="submission" date="2019-06" db="EMBL/GenBank/DDBJ databases">
        <title>Sequencing the genomes of 1000 actinobacteria strains.</title>
        <authorList>
            <person name="Klenk H.-P."/>
        </authorList>
    </citation>
    <scope>NUCLEOTIDE SEQUENCE [LARGE SCALE GENOMIC DNA]</scope>
    <source>
        <strain evidence="9 10">DSM 8803</strain>
    </source>
</reference>
<keyword evidence="5 8" id="KW-0812">Transmembrane</keyword>
<comment type="caution">
    <text evidence="9">The sequence shown here is derived from an EMBL/GenBank/DDBJ whole genome shotgun (WGS) entry which is preliminary data.</text>
</comment>
<feature type="transmembrane region" description="Helical" evidence="8">
    <location>
        <begin position="62"/>
        <end position="84"/>
    </location>
</feature>
<evidence type="ECO:0000256" key="6">
    <source>
        <dbReference type="ARBA" id="ARBA00022989"/>
    </source>
</evidence>
<evidence type="ECO:0000256" key="4">
    <source>
        <dbReference type="ARBA" id="ARBA00022475"/>
    </source>
</evidence>
<evidence type="ECO:0000256" key="8">
    <source>
        <dbReference type="SAM" id="Phobius"/>
    </source>
</evidence>
<feature type="transmembrane region" description="Helical" evidence="8">
    <location>
        <begin position="36"/>
        <end position="56"/>
    </location>
</feature>
<keyword evidence="6 8" id="KW-1133">Transmembrane helix</keyword>
<sequence>MTFEVTMFIAIGIGLTFTALAALVRIVRGPTILDRMVASDVLLTTVILALGADMVARGHTDSIPIMVAIAATATFATIVVARYVKRRSEQDLPETTGEAEHV</sequence>
<evidence type="ECO:0000313" key="9">
    <source>
        <dbReference type="EMBL" id="TQL42237.1"/>
    </source>
</evidence>
<keyword evidence="4" id="KW-1003">Cell membrane</keyword>
<dbReference type="GO" id="GO:0015385">
    <property type="term" value="F:sodium:proton antiporter activity"/>
    <property type="evidence" value="ECO:0007669"/>
    <property type="project" value="TreeGrafter"/>
</dbReference>
<evidence type="ECO:0000256" key="7">
    <source>
        <dbReference type="ARBA" id="ARBA00023136"/>
    </source>
</evidence>
<comment type="similarity">
    <text evidence="2">Belongs to the CPA3 antiporters (TC 2.A.63) subunit F family.</text>
</comment>
<dbReference type="InterPro" id="IPR007208">
    <property type="entry name" value="MrpF/PhaF-like"/>
</dbReference>
<dbReference type="Pfam" id="PF04066">
    <property type="entry name" value="MrpF_PhaF"/>
    <property type="match status" value="1"/>
</dbReference>
<dbReference type="Proteomes" id="UP000319094">
    <property type="component" value="Unassembled WGS sequence"/>
</dbReference>
<protein>
    <submittedName>
        <fullName evidence="9">Multisubunit sodium/proton antiporter MrpF subunit</fullName>
    </submittedName>
</protein>
<keyword evidence="7 8" id="KW-0472">Membrane</keyword>
<organism evidence="9 10">
    <name type="scientific">Leucobacter komagatae</name>
    <dbReference type="NCBI Taxonomy" id="55969"/>
    <lineage>
        <taxon>Bacteria</taxon>
        <taxon>Bacillati</taxon>
        <taxon>Actinomycetota</taxon>
        <taxon>Actinomycetes</taxon>
        <taxon>Micrococcales</taxon>
        <taxon>Microbacteriaceae</taxon>
        <taxon>Leucobacter</taxon>
    </lineage>
</organism>
<dbReference type="STRING" id="55969.SD72_09160"/>
<proteinExistence type="inferred from homology"/>
<evidence type="ECO:0000256" key="2">
    <source>
        <dbReference type="ARBA" id="ARBA00009212"/>
    </source>
</evidence>
<name>A0A542Y2D5_9MICO</name>
<dbReference type="GO" id="GO:0005886">
    <property type="term" value="C:plasma membrane"/>
    <property type="evidence" value="ECO:0007669"/>
    <property type="project" value="UniProtKB-SubCell"/>
</dbReference>
<comment type="subcellular location">
    <subcellularLocation>
        <location evidence="1">Cell membrane</location>
        <topology evidence="1">Multi-pass membrane protein</topology>
    </subcellularLocation>
</comment>
<dbReference type="RefSeq" id="WP_211359057.1">
    <property type="nucleotide sequence ID" value="NZ_BAAAUY010000015.1"/>
</dbReference>
<feature type="transmembrane region" description="Helical" evidence="8">
    <location>
        <begin position="6"/>
        <end position="24"/>
    </location>
</feature>